<dbReference type="SUPFAM" id="SSF53335">
    <property type="entry name" value="S-adenosyl-L-methionine-dependent methyltransferases"/>
    <property type="match status" value="1"/>
</dbReference>
<protein>
    <submittedName>
        <fullName evidence="5">Class I SAM-dependent methyltransferase</fullName>
    </submittedName>
</protein>
<keyword evidence="1 5" id="KW-0489">Methyltransferase</keyword>
<keyword evidence="2 5" id="KW-0808">Transferase</keyword>
<keyword evidence="6" id="KW-1185">Reference proteome</keyword>
<dbReference type="Proteomes" id="UP000315759">
    <property type="component" value="Unassembled WGS sequence"/>
</dbReference>
<dbReference type="RefSeq" id="WP_142550708.1">
    <property type="nucleotide sequence ID" value="NZ_VIFX01000003.1"/>
</dbReference>
<proteinExistence type="predicted"/>
<dbReference type="GO" id="GO:0032259">
    <property type="term" value="P:methylation"/>
    <property type="evidence" value="ECO:0007669"/>
    <property type="project" value="UniProtKB-KW"/>
</dbReference>
<dbReference type="EMBL" id="VIFX01000003">
    <property type="protein sequence ID" value="TQR88102.1"/>
    <property type="molecule type" value="Genomic_DNA"/>
</dbReference>
<dbReference type="Gene3D" id="3.40.50.150">
    <property type="entry name" value="Vaccinia Virus protein VP39"/>
    <property type="match status" value="1"/>
</dbReference>
<dbReference type="CDD" id="cd02440">
    <property type="entry name" value="AdoMet_MTases"/>
    <property type="match status" value="1"/>
</dbReference>
<feature type="domain" description="Methyltransferase" evidence="4">
    <location>
        <begin position="42"/>
        <end position="136"/>
    </location>
</feature>
<evidence type="ECO:0000256" key="3">
    <source>
        <dbReference type="ARBA" id="ARBA00022691"/>
    </source>
</evidence>
<organism evidence="5 6">
    <name type="scientific">Mycolicibacterium hodleri</name>
    <dbReference type="NCBI Taxonomy" id="49897"/>
    <lineage>
        <taxon>Bacteria</taxon>
        <taxon>Bacillati</taxon>
        <taxon>Actinomycetota</taxon>
        <taxon>Actinomycetes</taxon>
        <taxon>Mycobacteriales</taxon>
        <taxon>Mycobacteriaceae</taxon>
        <taxon>Mycolicibacterium</taxon>
    </lineage>
</organism>
<gene>
    <name evidence="5" type="ORF">D8S82_03320</name>
</gene>
<evidence type="ECO:0000313" key="6">
    <source>
        <dbReference type="Proteomes" id="UP000315759"/>
    </source>
</evidence>
<dbReference type="InterPro" id="IPR041698">
    <property type="entry name" value="Methyltransf_25"/>
</dbReference>
<keyword evidence="3" id="KW-0949">S-adenosyl-L-methionine</keyword>
<evidence type="ECO:0000256" key="1">
    <source>
        <dbReference type="ARBA" id="ARBA00022603"/>
    </source>
</evidence>
<dbReference type="AlphaFoldDB" id="A0A544W784"/>
<evidence type="ECO:0000259" key="4">
    <source>
        <dbReference type="Pfam" id="PF13649"/>
    </source>
</evidence>
<evidence type="ECO:0000313" key="5">
    <source>
        <dbReference type="EMBL" id="TQR88102.1"/>
    </source>
</evidence>
<dbReference type="PANTHER" id="PTHR43464">
    <property type="entry name" value="METHYLTRANSFERASE"/>
    <property type="match status" value="1"/>
</dbReference>
<comment type="caution">
    <text evidence="5">The sequence shown here is derived from an EMBL/GenBank/DDBJ whole genome shotgun (WGS) entry which is preliminary data.</text>
</comment>
<dbReference type="GO" id="GO:0008168">
    <property type="term" value="F:methyltransferase activity"/>
    <property type="evidence" value="ECO:0007669"/>
    <property type="project" value="UniProtKB-KW"/>
</dbReference>
<dbReference type="Pfam" id="PF13649">
    <property type="entry name" value="Methyltransf_25"/>
    <property type="match status" value="1"/>
</dbReference>
<sequence length="209" mass="22173">MTTPARDRFDAAYQTGTPPWVIGEPQPAIVAVEQTGAIRGAVLDVGCGLGEHTILLTALDYDVLGVDFAPNAIEQARGNAAAKGVDARFEVRDALDLDAEPGYDTVVDSALFHVFGDDADRVRYVASLHRAIRPGGVLHLLALSDAGRGFGPSVSEDVVRTAFADGWQIESLAVTTYRGIVGEAHAEALGLPVGTVVEEPAWLARIRRD</sequence>
<dbReference type="PANTHER" id="PTHR43464:SF19">
    <property type="entry name" value="UBIQUINONE BIOSYNTHESIS O-METHYLTRANSFERASE, MITOCHONDRIAL"/>
    <property type="match status" value="1"/>
</dbReference>
<reference evidence="5 6" key="1">
    <citation type="submission" date="2018-10" db="EMBL/GenBank/DDBJ databases">
        <title>Draft genome of Mycobacterium hodleri strain B.</title>
        <authorList>
            <person name="Amande T.J."/>
            <person name="Mcgenity T.J."/>
        </authorList>
    </citation>
    <scope>NUCLEOTIDE SEQUENCE [LARGE SCALE GENOMIC DNA]</scope>
    <source>
        <strain evidence="5 6">B</strain>
    </source>
</reference>
<evidence type="ECO:0000256" key="2">
    <source>
        <dbReference type="ARBA" id="ARBA00022679"/>
    </source>
</evidence>
<dbReference type="InterPro" id="IPR029063">
    <property type="entry name" value="SAM-dependent_MTases_sf"/>
</dbReference>
<name>A0A544W784_9MYCO</name>
<accession>A0A544W784</accession>